<protein>
    <submittedName>
        <fullName evidence="7">Dihydroorotase</fullName>
    </submittedName>
</protein>
<evidence type="ECO:0000256" key="1">
    <source>
        <dbReference type="ARBA" id="ARBA00001947"/>
    </source>
</evidence>
<evidence type="ECO:0000256" key="3">
    <source>
        <dbReference type="ARBA" id="ARBA00022801"/>
    </source>
</evidence>
<dbReference type="InterPro" id="IPR002195">
    <property type="entry name" value="Dihydroorotase_CS"/>
</dbReference>
<dbReference type="EMBL" id="DSEU01000025">
    <property type="protein sequence ID" value="HEM66689.1"/>
    <property type="molecule type" value="Genomic_DNA"/>
</dbReference>
<name>A0A7J2U2A2_9CREN</name>
<dbReference type="SUPFAM" id="SSF51556">
    <property type="entry name" value="Metallo-dependent hydrolases"/>
    <property type="match status" value="1"/>
</dbReference>
<keyword evidence="3" id="KW-0378">Hydrolase</keyword>
<dbReference type="SUPFAM" id="SSF51338">
    <property type="entry name" value="Composite domain of metallo-dependent hydrolases"/>
    <property type="match status" value="1"/>
</dbReference>
<feature type="domain" description="Dihydroorotase catalytic" evidence="6">
    <location>
        <begin position="66"/>
        <end position="127"/>
    </location>
</feature>
<evidence type="ECO:0000259" key="6">
    <source>
        <dbReference type="Pfam" id="PF12890"/>
    </source>
</evidence>
<dbReference type="InterPro" id="IPR024403">
    <property type="entry name" value="DHOase_cat"/>
</dbReference>
<dbReference type="GO" id="GO:0005737">
    <property type="term" value="C:cytoplasm"/>
    <property type="evidence" value="ECO:0007669"/>
    <property type="project" value="TreeGrafter"/>
</dbReference>
<evidence type="ECO:0000256" key="2">
    <source>
        <dbReference type="ARBA" id="ARBA00022723"/>
    </source>
</evidence>
<dbReference type="Pfam" id="PF12890">
    <property type="entry name" value="DHOase"/>
    <property type="match status" value="1"/>
</dbReference>
<dbReference type="PROSITE" id="PS00483">
    <property type="entry name" value="DIHYDROOROTASE_2"/>
    <property type="match status" value="1"/>
</dbReference>
<keyword evidence="4" id="KW-0665">Pyrimidine biosynthesis</keyword>
<sequence length="445" mass="49572">MALYLDVVRWQSSLRVLLLNAFFNGRKEPLTVVVNEHGFVSKVKVGIYKDLCRDAECVDLTAYGLAVPGFIDLHAHLRGLDLSYKEDEISGSKAAARGGYTAIIDMPNTIPRIDHVKALELKLERLSKGCFVDFGVSVTPPQSGDIEELRKLIERPEVMVIGEIFPEDLHLLQVVIKAVEVTKVRKVVMIHPESVEFVDECEKGLRWICRPLEAEVSAISFVNKVVEQYGGSRLKIHVTHVTNPMSLIYAKHFGFTVDTAPHYIYLSSDDEFEKGCIAKVNPPLRHSTTRDAMQYYIKYLDAVATDHAPHSIAEKQVQFSKCPSGISSIEIASSLVLNLVSKGVIELQDAIRLLSIGPAKILEIGEKWGCFKPKCIASYTVINLDKEFTIDSSKFYSKAQFTPYEGMKIRGVVEATIVRGTLAQLDGEIMTAKPLGKPLGDLIWH</sequence>
<feature type="domain" description="Amidohydrolase-related" evidence="5">
    <location>
        <begin position="301"/>
        <end position="421"/>
    </location>
</feature>
<dbReference type="PANTHER" id="PTHR43668:SF2">
    <property type="entry name" value="ALLANTOINASE"/>
    <property type="match status" value="1"/>
</dbReference>
<dbReference type="GO" id="GO:0046872">
    <property type="term" value="F:metal ion binding"/>
    <property type="evidence" value="ECO:0007669"/>
    <property type="project" value="UniProtKB-KW"/>
</dbReference>
<accession>A0A7J2U2A2</accession>
<dbReference type="NCBIfam" id="TIGR00857">
    <property type="entry name" value="pyrC_multi"/>
    <property type="match status" value="1"/>
</dbReference>
<evidence type="ECO:0000259" key="5">
    <source>
        <dbReference type="Pfam" id="PF01979"/>
    </source>
</evidence>
<keyword evidence="2" id="KW-0479">Metal-binding</keyword>
<dbReference type="InterPro" id="IPR032466">
    <property type="entry name" value="Metal_Hydrolase"/>
</dbReference>
<dbReference type="GO" id="GO:0004038">
    <property type="term" value="F:allantoinase activity"/>
    <property type="evidence" value="ECO:0007669"/>
    <property type="project" value="TreeGrafter"/>
</dbReference>
<evidence type="ECO:0000313" key="7">
    <source>
        <dbReference type="EMBL" id="HEM66689.1"/>
    </source>
</evidence>
<proteinExistence type="predicted"/>
<dbReference type="InterPro" id="IPR011059">
    <property type="entry name" value="Metal-dep_hydrolase_composite"/>
</dbReference>
<gene>
    <name evidence="7" type="ORF">ENO26_03835</name>
</gene>
<comment type="cofactor">
    <cofactor evidence="1">
        <name>Zn(2+)</name>
        <dbReference type="ChEBI" id="CHEBI:29105"/>
    </cofactor>
</comment>
<reference evidence="7" key="1">
    <citation type="journal article" date="2020" name="mSystems">
        <title>Genome- and Community-Level Interaction Insights into Carbon Utilization and Element Cycling Functions of Hydrothermarchaeota in Hydrothermal Sediment.</title>
        <authorList>
            <person name="Zhou Z."/>
            <person name="Liu Y."/>
            <person name="Xu W."/>
            <person name="Pan J."/>
            <person name="Luo Z.H."/>
            <person name="Li M."/>
        </authorList>
    </citation>
    <scope>NUCLEOTIDE SEQUENCE [LARGE SCALE GENOMIC DNA]</scope>
    <source>
        <strain evidence="7">SpSt-125</strain>
    </source>
</reference>
<dbReference type="InterPro" id="IPR006680">
    <property type="entry name" value="Amidohydro-rel"/>
</dbReference>
<organism evidence="7">
    <name type="scientific">Ignisphaera aggregans</name>
    <dbReference type="NCBI Taxonomy" id="334771"/>
    <lineage>
        <taxon>Archaea</taxon>
        <taxon>Thermoproteota</taxon>
        <taxon>Thermoprotei</taxon>
        <taxon>Desulfurococcales</taxon>
        <taxon>Desulfurococcaceae</taxon>
        <taxon>Ignisphaera</taxon>
    </lineage>
</organism>
<comment type="caution">
    <text evidence="7">The sequence shown here is derived from an EMBL/GenBank/DDBJ whole genome shotgun (WGS) entry which is preliminary data.</text>
</comment>
<evidence type="ECO:0000256" key="4">
    <source>
        <dbReference type="ARBA" id="ARBA00022975"/>
    </source>
</evidence>
<dbReference type="AlphaFoldDB" id="A0A7J2U2A2"/>
<dbReference type="PANTHER" id="PTHR43668">
    <property type="entry name" value="ALLANTOINASE"/>
    <property type="match status" value="1"/>
</dbReference>
<dbReference type="Pfam" id="PF01979">
    <property type="entry name" value="Amidohydro_1"/>
    <property type="match status" value="1"/>
</dbReference>
<dbReference type="GO" id="GO:0006145">
    <property type="term" value="P:purine nucleobase catabolic process"/>
    <property type="evidence" value="ECO:0007669"/>
    <property type="project" value="TreeGrafter"/>
</dbReference>
<dbReference type="Gene3D" id="3.20.20.140">
    <property type="entry name" value="Metal-dependent hydrolases"/>
    <property type="match status" value="1"/>
</dbReference>
<dbReference type="InterPro" id="IPR050138">
    <property type="entry name" value="DHOase/Allantoinase_Hydrolase"/>
</dbReference>